<dbReference type="Pfam" id="PF04500">
    <property type="entry name" value="FLYWCH"/>
    <property type="match status" value="1"/>
</dbReference>
<organism evidence="5">
    <name type="scientific">Spodoptera frugiperda</name>
    <name type="common">Fall armyworm</name>
    <dbReference type="NCBI Taxonomy" id="7108"/>
    <lineage>
        <taxon>Eukaryota</taxon>
        <taxon>Metazoa</taxon>
        <taxon>Ecdysozoa</taxon>
        <taxon>Arthropoda</taxon>
        <taxon>Hexapoda</taxon>
        <taxon>Insecta</taxon>
        <taxon>Pterygota</taxon>
        <taxon>Neoptera</taxon>
        <taxon>Endopterygota</taxon>
        <taxon>Lepidoptera</taxon>
        <taxon>Glossata</taxon>
        <taxon>Ditrysia</taxon>
        <taxon>Noctuoidea</taxon>
        <taxon>Noctuidae</taxon>
        <taxon>Amphipyrinae</taxon>
        <taxon>Spodoptera</taxon>
    </lineage>
</organism>
<name>A0A2H1W2H9_SPOFR</name>
<dbReference type="InterPro" id="IPR007588">
    <property type="entry name" value="Znf_FLYWCH"/>
</dbReference>
<dbReference type="GO" id="GO:0008270">
    <property type="term" value="F:zinc ion binding"/>
    <property type="evidence" value="ECO:0007669"/>
    <property type="project" value="UniProtKB-KW"/>
</dbReference>
<evidence type="ECO:0000259" key="4">
    <source>
        <dbReference type="Pfam" id="PF04500"/>
    </source>
</evidence>
<evidence type="ECO:0000256" key="3">
    <source>
        <dbReference type="ARBA" id="ARBA00022833"/>
    </source>
</evidence>
<proteinExistence type="predicted"/>
<dbReference type="Gene3D" id="2.20.25.240">
    <property type="match status" value="1"/>
</dbReference>
<dbReference type="AlphaFoldDB" id="A0A2H1W2H9"/>
<dbReference type="EMBL" id="ODYU01005862">
    <property type="protein sequence ID" value="SOQ47166.1"/>
    <property type="molecule type" value="Genomic_DNA"/>
</dbReference>
<gene>
    <name evidence="5" type="ORF">SFRICE_001924</name>
</gene>
<keyword evidence="2" id="KW-0863">Zinc-finger</keyword>
<keyword evidence="1" id="KW-0479">Metal-binding</keyword>
<feature type="domain" description="FLYWCH-type" evidence="4">
    <location>
        <begin position="12"/>
        <end position="71"/>
    </location>
</feature>
<evidence type="ECO:0000256" key="1">
    <source>
        <dbReference type="ARBA" id="ARBA00022723"/>
    </source>
</evidence>
<keyword evidence="3" id="KW-0862">Zinc</keyword>
<accession>A0A2H1W2H9</accession>
<sequence length="72" mass="8420">MALDRILSRPFYVTSRRGNPMIIYEGKNFIKERARGSQIRWVCGKKRRLQCIATVTTFEGEVVKTYGFHNHS</sequence>
<protein>
    <submittedName>
        <fullName evidence="5">SFRICE_001924</fullName>
    </submittedName>
</protein>
<evidence type="ECO:0000313" key="5">
    <source>
        <dbReference type="EMBL" id="SOQ47166.1"/>
    </source>
</evidence>
<reference evidence="5" key="1">
    <citation type="submission" date="2016-07" db="EMBL/GenBank/DDBJ databases">
        <authorList>
            <person name="Bretaudeau A."/>
        </authorList>
    </citation>
    <scope>NUCLEOTIDE SEQUENCE</scope>
    <source>
        <strain evidence="5">Rice</strain>
        <tissue evidence="5">Whole body</tissue>
    </source>
</reference>
<evidence type="ECO:0000256" key="2">
    <source>
        <dbReference type="ARBA" id="ARBA00022771"/>
    </source>
</evidence>